<dbReference type="PANTHER" id="PTHR42951">
    <property type="entry name" value="METALLO-BETA-LACTAMASE DOMAIN-CONTAINING"/>
    <property type="match status" value="1"/>
</dbReference>
<evidence type="ECO:0000259" key="1">
    <source>
        <dbReference type="SMART" id="SM00849"/>
    </source>
</evidence>
<dbReference type="InterPro" id="IPR001279">
    <property type="entry name" value="Metallo-B-lactamas"/>
</dbReference>
<accession>A0A545ANT2</accession>
<dbReference type="PANTHER" id="PTHR42951:SF17">
    <property type="entry name" value="METALLO-BETA-LACTAMASE DOMAIN-CONTAINING PROTEIN"/>
    <property type="match status" value="1"/>
</dbReference>
<dbReference type="SMART" id="SM00849">
    <property type="entry name" value="Lactamase_B"/>
    <property type="match status" value="1"/>
</dbReference>
<keyword evidence="2" id="KW-0378">Hydrolase</keyword>
<dbReference type="SUPFAM" id="SSF56281">
    <property type="entry name" value="Metallo-hydrolase/oxidoreductase"/>
    <property type="match status" value="1"/>
</dbReference>
<dbReference type="GO" id="GO:0016787">
    <property type="term" value="F:hydrolase activity"/>
    <property type="evidence" value="ECO:0007669"/>
    <property type="project" value="UniProtKB-KW"/>
</dbReference>
<dbReference type="EMBL" id="VIRS01000015">
    <property type="protein sequence ID" value="TQS42999.1"/>
    <property type="molecule type" value="Genomic_DNA"/>
</dbReference>
<dbReference type="Proteomes" id="UP000317982">
    <property type="component" value="Unassembled WGS sequence"/>
</dbReference>
<gene>
    <name evidence="2" type="ORF">FL583_21415</name>
</gene>
<dbReference type="InParanoid" id="A0A545ANT2"/>
<proteinExistence type="predicted"/>
<keyword evidence="3" id="KW-1185">Reference proteome</keyword>
<protein>
    <submittedName>
        <fullName evidence="2">MBL fold metallo-hydrolase</fullName>
    </submittedName>
</protein>
<organism evidence="2 3">
    <name type="scientific">Cryptosporangium phraense</name>
    <dbReference type="NCBI Taxonomy" id="2593070"/>
    <lineage>
        <taxon>Bacteria</taxon>
        <taxon>Bacillati</taxon>
        <taxon>Actinomycetota</taxon>
        <taxon>Actinomycetes</taxon>
        <taxon>Cryptosporangiales</taxon>
        <taxon>Cryptosporangiaceae</taxon>
        <taxon>Cryptosporangium</taxon>
    </lineage>
</organism>
<sequence>MSTRVVPLPLSISNAFLVLGDRPVLVDAGSPGDGDRLVAGLRTHGITPNDLSLVVLTHGHTDHTGAVAAAASGGAPVAIGRADAPSLLAGTNDALVPTGPVGAALKLHMTRQHFPGFTPQLQLDGARRLDEFGVGGELVPVGGHTPGSYVVLLDDGGDAIVSDLVRGGFAGGRVRPGHPLRHYFTEDRAANRAGLERVLAHGPTTIHVGHGGPLAATDVRRRLDAIT</sequence>
<dbReference type="InterPro" id="IPR050855">
    <property type="entry name" value="NDM-1-like"/>
</dbReference>
<reference evidence="2 3" key="1">
    <citation type="submission" date="2019-07" db="EMBL/GenBank/DDBJ databases">
        <title>Cryptosporangium phraense sp. nov., isolated from plant litter.</title>
        <authorList>
            <person name="Suriyachadkun C."/>
        </authorList>
    </citation>
    <scope>NUCLEOTIDE SEQUENCE [LARGE SCALE GENOMIC DNA]</scope>
    <source>
        <strain evidence="2 3">A-T 5661</strain>
    </source>
</reference>
<evidence type="ECO:0000313" key="3">
    <source>
        <dbReference type="Proteomes" id="UP000317982"/>
    </source>
</evidence>
<dbReference type="AlphaFoldDB" id="A0A545ANT2"/>
<dbReference type="OrthoDB" id="2971563at2"/>
<dbReference type="InterPro" id="IPR036866">
    <property type="entry name" value="RibonucZ/Hydroxyglut_hydro"/>
</dbReference>
<evidence type="ECO:0000313" key="2">
    <source>
        <dbReference type="EMBL" id="TQS42999.1"/>
    </source>
</evidence>
<dbReference type="Gene3D" id="3.60.15.10">
    <property type="entry name" value="Ribonuclease Z/Hydroxyacylglutathione hydrolase-like"/>
    <property type="match status" value="1"/>
</dbReference>
<dbReference type="Pfam" id="PF00753">
    <property type="entry name" value="Lactamase_B"/>
    <property type="match status" value="1"/>
</dbReference>
<name>A0A545ANT2_9ACTN</name>
<dbReference type="RefSeq" id="WP_142706485.1">
    <property type="nucleotide sequence ID" value="NZ_VIRS01000015.1"/>
</dbReference>
<feature type="domain" description="Metallo-beta-lactamase" evidence="1">
    <location>
        <begin position="12"/>
        <end position="210"/>
    </location>
</feature>
<comment type="caution">
    <text evidence="2">The sequence shown here is derived from an EMBL/GenBank/DDBJ whole genome shotgun (WGS) entry which is preliminary data.</text>
</comment>